<reference evidence="1 2" key="1">
    <citation type="submission" date="2019-02" db="EMBL/GenBank/DDBJ databases">
        <title>Opniocepnalus argus genome.</title>
        <authorList>
            <person name="Zhou C."/>
            <person name="Xiao S."/>
        </authorList>
    </citation>
    <scope>NUCLEOTIDE SEQUENCE [LARGE SCALE GENOMIC DNA]</scope>
    <source>
        <strain evidence="1">OARG1902GOOAL</strain>
        <tissue evidence="1">Muscle</tissue>
    </source>
</reference>
<protein>
    <submittedName>
        <fullName evidence="1">Uncharacterized protein</fullName>
    </submittedName>
</protein>
<gene>
    <name evidence="1" type="ORF">EXN66_Car016426</name>
</gene>
<evidence type="ECO:0000313" key="2">
    <source>
        <dbReference type="Proteomes" id="UP000503349"/>
    </source>
</evidence>
<organism evidence="1 2">
    <name type="scientific">Channa argus</name>
    <name type="common">Northern snakehead</name>
    <name type="synonym">Ophicephalus argus</name>
    <dbReference type="NCBI Taxonomy" id="215402"/>
    <lineage>
        <taxon>Eukaryota</taxon>
        <taxon>Metazoa</taxon>
        <taxon>Chordata</taxon>
        <taxon>Craniata</taxon>
        <taxon>Vertebrata</taxon>
        <taxon>Euteleostomi</taxon>
        <taxon>Actinopterygii</taxon>
        <taxon>Neopterygii</taxon>
        <taxon>Teleostei</taxon>
        <taxon>Neoteleostei</taxon>
        <taxon>Acanthomorphata</taxon>
        <taxon>Anabantaria</taxon>
        <taxon>Anabantiformes</taxon>
        <taxon>Channoidei</taxon>
        <taxon>Channidae</taxon>
        <taxon>Channa</taxon>
    </lineage>
</organism>
<sequence length="74" mass="8212">MRRCYRTRPDLTNLCISQTEKRSCVFGFSSGEASVLFDGQQLAVLANASSSRASSDSSCREILITGPDVWYKED</sequence>
<keyword evidence="2" id="KW-1185">Reference proteome</keyword>
<dbReference type="AlphaFoldDB" id="A0A6G1QES4"/>
<dbReference type="EMBL" id="CM015727">
    <property type="protein sequence ID" value="KAF3700738.1"/>
    <property type="molecule type" value="Genomic_DNA"/>
</dbReference>
<name>A0A6G1QES4_CHAAH</name>
<evidence type="ECO:0000313" key="1">
    <source>
        <dbReference type="EMBL" id="KAF3700738.1"/>
    </source>
</evidence>
<dbReference type="Proteomes" id="UP000503349">
    <property type="component" value="Chromosome 16"/>
</dbReference>
<accession>A0A6G1QES4</accession>
<reference evidence="2" key="2">
    <citation type="submission" date="2019-02" db="EMBL/GenBank/DDBJ databases">
        <title>Opniocepnalus argus Var Kimnra genome.</title>
        <authorList>
            <person name="Zhou C."/>
            <person name="Xiao S."/>
        </authorList>
    </citation>
    <scope>NUCLEOTIDE SEQUENCE [LARGE SCALE GENOMIC DNA]</scope>
</reference>
<proteinExistence type="predicted"/>